<sequence length="552" mass="61358">PDRRLGDPGGGSATAAHWSTLGRRLLPLLLFVAWRPILTTNGDLEHVVTSVDKTAGVAPQPVAQRRQQGAALLPEPPPAKIKKPRKTLRHTTPMNARTVWRNVVQLAAVTTLAARRAILPNEIDKLDAILRDYGRTTADLFGARAIIYNLHLASHLPEHIRRFGPCYHFSAYHFERMNGQLGRTSTNRHRNGEIETTYTTAFITNGRFEYQLAREEIQLEASISRRMPPIKRPVLDQLTSQSLLSTIGIVEVLLSAGDAYDPPSEIYQQLCNHLHRAFSHTTLCLLPIWSSRSDGIKIMRRMRQHATLTFGHLIFGGIGVRKNASTSRTYAVVDAPDGSLDLFHIQNVLTHELHTPEQTHTSVFLLGRRAVRQSVPTFDAIFAASYADILRVFWTVSDSWQTSELLPAHQLVSDAAIVFMDNLAGVSPGEDQRSGTSCFQSLLEQAHNHETFIRHQLTTNPHPTSLSHFSTLGTPPPTTSAHIHTIIVILVFIIDLDFIAVLFSSSSTQLIFSATSSPAVCFSEKHQVGNGRTPTPCALRHRSPLWFKRSGS</sequence>
<protein>
    <submittedName>
        <fullName evidence="2">Uncharacterized protein</fullName>
    </submittedName>
</protein>
<comment type="caution">
    <text evidence="2">The sequence shown here is derived from an EMBL/GenBank/DDBJ whole genome shotgun (WGS) entry which is preliminary data.</text>
</comment>
<dbReference type="PANTHER" id="PTHR46579">
    <property type="entry name" value="F5/8 TYPE C DOMAIN-CONTAINING PROTEIN-RELATED"/>
    <property type="match status" value="1"/>
</dbReference>
<evidence type="ECO:0000313" key="2">
    <source>
        <dbReference type="EMBL" id="KAE8236913.1"/>
    </source>
</evidence>
<dbReference type="Proteomes" id="UP000077684">
    <property type="component" value="Unassembled WGS sequence"/>
</dbReference>
<dbReference type="AlphaFoldDB" id="A0A8X7MJ80"/>
<evidence type="ECO:0000256" key="1">
    <source>
        <dbReference type="SAM" id="SignalP"/>
    </source>
</evidence>
<feature type="non-terminal residue" evidence="2">
    <location>
        <position position="1"/>
    </location>
</feature>
<organism evidence="2 3">
    <name type="scientific">Tilletia controversa</name>
    <name type="common">dwarf bunt fungus</name>
    <dbReference type="NCBI Taxonomy" id="13291"/>
    <lineage>
        <taxon>Eukaryota</taxon>
        <taxon>Fungi</taxon>
        <taxon>Dikarya</taxon>
        <taxon>Basidiomycota</taxon>
        <taxon>Ustilaginomycotina</taxon>
        <taxon>Exobasidiomycetes</taxon>
        <taxon>Tilletiales</taxon>
        <taxon>Tilletiaceae</taxon>
        <taxon>Tilletia</taxon>
    </lineage>
</organism>
<reference evidence="2" key="2">
    <citation type="journal article" date="2019" name="IMA Fungus">
        <title>Genome sequencing and comparison of five Tilletia species to identify candidate genes for the detection of regulated species infecting wheat.</title>
        <authorList>
            <person name="Nguyen H.D.T."/>
            <person name="Sultana T."/>
            <person name="Kesanakurti P."/>
            <person name="Hambleton S."/>
        </authorList>
    </citation>
    <scope>NUCLEOTIDE SEQUENCE</scope>
    <source>
        <strain evidence="2">DAOMC 236426</strain>
    </source>
</reference>
<feature type="chain" id="PRO_5036501285" evidence="1">
    <location>
        <begin position="40"/>
        <end position="552"/>
    </location>
</feature>
<reference evidence="2" key="1">
    <citation type="submission" date="2016-04" db="EMBL/GenBank/DDBJ databases">
        <authorList>
            <person name="Nguyen H.D."/>
            <person name="Samba Siva P."/>
            <person name="Cullis J."/>
            <person name="Levesque C.A."/>
            <person name="Hambleton S."/>
        </authorList>
    </citation>
    <scope>NUCLEOTIDE SEQUENCE</scope>
    <source>
        <strain evidence="2">DAOMC 236426</strain>
    </source>
</reference>
<dbReference type="PANTHER" id="PTHR46579:SF1">
    <property type="entry name" value="F5_8 TYPE C DOMAIN-CONTAINING PROTEIN"/>
    <property type="match status" value="1"/>
</dbReference>
<gene>
    <name evidence="2" type="ORF">A4X06_0g9397</name>
</gene>
<dbReference type="EMBL" id="LWDE02002737">
    <property type="protein sequence ID" value="KAE8236913.1"/>
    <property type="molecule type" value="Genomic_DNA"/>
</dbReference>
<evidence type="ECO:0000313" key="3">
    <source>
        <dbReference type="Proteomes" id="UP000077684"/>
    </source>
</evidence>
<keyword evidence="3" id="KW-1185">Reference proteome</keyword>
<feature type="signal peptide" evidence="1">
    <location>
        <begin position="1"/>
        <end position="39"/>
    </location>
</feature>
<name>A0A8X7MJ80_9BASI</name>
<proteinExistence type="predicted"/>
<keyword evidence="1" id="KW-0732">Signal</keyword>
<accession>A0A8X7MJ80</accession>